<dbReference type="PANTHER" id="PTHR31977">
    <property type="entry name" value="UPF0696 PROTEIN C11ORF68"/>
    <property type="match status" value="1"/>
</dbReference>
<dbReference type="AlphaFoldDB" id="A0AAN6ZZ95"/>
<evidence type="ECO:0000313" key="3">
    <source>
        <dbReference type="EMBL" id="KAK4155664.1"/>
    </source>
</evidence>
<comment type="similarity">
    <text evidence="1">Belongs to the UPF0696 family.</text>
</comment>
<reference evidence="3" key="1">
    <citation type="journal article" date="2023" name="Mol. Phylogenet. Evol.">
        <title>Genome-scale phylogeny and comparative genomics of the fungal order Sordariales.</title>
        <authorList>
            <person name="Hensen N."/>
            <person name="Bonometti L."/>
            <person name="Westerberg I."/>
            <person name="Brannstrom I.O."/>
            <person name="Guillou S."/>
            <person name="Cros-Aarteil S."/>
            <person name="Calhoun S."/>
            <person name="Haridas S."/>
            <person name="Kuo A."/>
            <person name="Mondo S."/>
            <person name="Pangilinan J."/>
            <person name="Riley R."/>
            <person name="LaButti K."/>
            <person name="Andreopoulos B."/>
            <person name="Lipzen A."/>
            <person name="Chen C."/>
            <person name="Yan M."/>
            <person name="Daum C."/>
            <person name="Ng V."/>
            <person name="Clum A."/>
            <person name="Steindorff A."/>
            <person name="Ohm R.A."/>
            <person name="Martin F."/>
            <person name="Silar P."/>
            <person name="Natvig D.O."/>
            <person name="Lalanne C."/>
            <person name="Gautier V."/>
            <person name="Ament-Velasquez S.L."/>
            <person name="Kruys A."/>
            <person name="Hutchinson M.I."/>
            <person name="Powell A.J."/>
            <person name="Barry K."/>
            <person name="Miller A.N."/>
            <person name="Grigoriev I.V."/>
            <person name="Debuchy R."/>
            <person name="Gladieux P."/>
            <person name="Hiltunen Thoren M."/>
            <person name="Johannesson H."/>
        </authorList>
    </citation>
    <scope>NUCLEOTIDE SEQUENCE</scope>
    <source>
        <strain evidence="3">CBS 538.74</strain>
    </source>
</reference>
<reference evidence="3" key="2">
    <citation type="submission" date="2023-05" db="EMBL/GenBank/DDBJ databases">
        <authorList>
            <consortium name="Lawrence Berkeley National Laboratory"/>
            <person name="Steindorff A."/>
            <person name="Hensen N."/>
            <person name="Bonometti L."/>
            <person name="Westerberg I."/>
            <person name="Brannstrom I.O."/>
            <person name="Guillou S."/>
            <person name="Cros-Aarteil S."/>
            <person name="Calhoun S."/>
            <person name="Haridas S."/>
            <person name="Kuo A."/>
            <person name="Mondo S."/>
            <person name="Pangilinan J."/>
            <person name="Riley R."/>
            <person name="Labutti K."/>
            <person name="Andreopoulos B."/>
            <person name="Lipzen A."/>
            <person name="Chen C."/>
            <person name="Yanf M."/>
            <person name="Daum C."/>
            <person name="Ng V."/>
            <person name="Clum A."/>
            <person name="Ohm R."/>
            <person name="Martin F."/>
            <person name="Silar P."/>
            <person name="Natvig D."/>
            <person name="Lalanne C."/>
            <person name="Gautier V."/>
            <person name="Ament-Velasquez S.L."/>
            <person name="Kruys A."/>
            <person name="Hutchinson M.I."/>
            <person name="Powell A.J."/>
            <person name="Barry K."/>
            <person name="Miller A.N."/>
            <person name="Grigoriev I.V."/>
            <person name="Debuchy R."/>
            <person name="Gladieux P."/>
            <person name="Thoren M.H."/>
            <person name="Johannesson H."/>
        </authorList>
    </citation>
    <scope>NUCLEOTIDE SEQUENCE</scope>
    <source>
        <strain evidence="3">CBS 538.74</strain>
    </source>
</reference>
<feature type="compositionally biased region" description="Polar residues" evidence="2">
    <location>
        <begin position="1"/>
        <end position="11"/>
    </location>
</feature>
<keyword evidence="4" id="KW-1185">Reference proteome</keyword>
<name>A0AAN6ZZ95_9PEZI</name>
<evidence type="ECO:0000256" key="1">
    <source>
        <dbReference type="ARBA" id="ARBA00010568"/>
    </source>
</evidence>
<dbReference type="InterPro" id="IPR023398">
    <property type="entry name" value="TIF_eIF4e-like"/>
</dbReference>
<gene>
    <name evidence="3" type="ORF">C8A00DRAFT_31507</name>
</gene>
<protein>
    <recommendedName>
        <fullName evidence="5">DUF1917-domain-containing protein</fullName>
    </recommendedName>
</protein>
<dbReference type="Pfam" id="PF08939">
    <property type="entry name" value="Bles03"/>
    <property type="match status" value="1"/>
</dbReference>
<dbReference type="SUPFAM" id="SSF55418">
    <property type="entry name" value="eIF4e-like"/>
    <property type="match status" value="1"/>
</dbReference>
<accession>A0AAN6ZZ95</accession>
<dbReference type="Proteomes" id="UP001302745">
    <property type="component" value="Unassembled WGS sequence"/>
</dbReference>
<dbReference type="PANTHER" id="PTHR31977:SF1">
    <property type="entry name" value="UPF0696 PROTEIN C11ORF68"/>
    <property type="match status" value="1"/>
</dbReference>
<dbReference type="InterPro" id="IPR015034">
    <property type="entry name" value="Bles03"/>
</dbReference>
<evidence type="ECO:0008006" key="5">
    <source>
        <dbReference type="Google" id="ProtNLM"/>
    </source>
</evidence>
<proteinExistence type="inferred from homology"/>
<organism evidence="3 4">
    <name type="scientific">Chaetomidium leptoderma</name>
    <dbReference type="NCBI Taxonomy" id="669021"/>
    <lineage>
        <taxon>Eukaryota</taxon>
        <taxon>Fungi</taxon>
        <taxon>Dikarya</taxon>
        <taxon>Ascomycota</taxon>
        <taxon>Pezizomycotina</taxon>
        <taxon>Sordariomycetes</taxon>
        <taxon>Sordariomycetidae</taxon>
        <taxon>Sordariales</taxon>
        <taxon>Chaetomiaceae</taxon>
        <taxon>Chaetomidium</taxon>
    </lineage>
</organism>
<dbReference type="Gene3D" id="3.30.760.10">
    <property type="entry name" value="RNA Cap, Translation Initiation Factor Eif4e"/>
    <property type="match status" value="1"/>
</dbReference>
<feature type="compositionally biased region" description="Low complexity" evidence="2">
    <location>
        <begin position="12"/>
        <end position="21"/>
    </location>
</feature>
<feature type="region of interest" description="Disordered" evidence="2">
    <location>
        <begin position="1"/>
        <end position="24"/>
    </location>
</feature>
<evidence type="ECO:0000256" key="2">
    <source>
        <dbReference type="SAM" id="MobiDB-lite"/>
    </source>
</evidence>
<dbReference type="EMBL" id="MU856883">
    <property type="protein sequence ID" value="KAK4155664.1"/>
    <property type="molecule type" value="Genomic_DNA"/>
</dbReference>
<sequence length="242" mass="26925">MECDAPSQTPDQQQPYNPYQNLPGARQTNEPICHFLQRLPPAQAASTNPPHLLPPWYWIANPNRSAYPAGRAENGDVNSLARDGLALLHEFKQNVAQCARNDPLRTQLREVLIGEIGAVAKRWGVTSGKWMLFPRVDDVNEVWRTVCEGVDANRLGTGAKVSTLGQEGDPVRLICVYTKDFTDVEDVRRVLLALVDMGLVRADMPRGITYKCDAYTYLDIYAKNEYGLKASVYGSKEMLAGS</sequence>
<comment type="caution">
    <text evidence="3">The sequence shown here is derived from an EMBL/GenBank/DDBJ whole genome shotgun (WGS) entry which is preliminary data.</text>
</comment>
<evidence type="ECO:0000313" key="4">
    <source>
        <dbReference type="Proteomes" id="UP001302745"/>
    </source>
</evidence>